<accession>A0A1E3HLM5</accession>
<organism evidence="2 3">
    <name type="scientific">Cryptococcus depauperatus CBS 7841</name>
    <dbReference type="NCBI Taxonomy" id="1295531"/>
    <lineage>
        <taxon>Eukaryota</taxon>
        <taxon>Fungi</taxon>
        <taxon>Dikarya</taxon>
        <taxon>Basidiomycota</taxon>
        <taxon>Agaricomycotina</taxon>
        <taxon>Tremellomycetes</taxon>
        <taxon>Tremellales</taxon>
        <taxon>Cryptococcaceae</taxon>
        <taxon>Cryptococcus</taxon>
    </lineage>
</organism>
<feature type="region of interest" description="Disordered" evidence="1">
    <location>
        <begin position="17"/>
        <end position="79"/>
    </location>
</feature>
<dbReference type="Proteomes" id="UP000094043">
    <property type="component" value="Chromosome 7"/>
</dbReference>
<gene>
    <name evidence="2" type="ORF">L203_105345</name>
</gene>
<reference evidence="2" key="3">
    <citation type="submission" date="2024-01" db="EMBL/GenBank/DDBJ databases">
        <authorList>
            <person name="Coelho M.A."/>
            <person name="David-Palma M."/>
            <person name="Shea T."/>
            <person name="Sun S."/>
            <person name="Cuomo C.A."/>
            <person name="Heitman J."/>
        </authorList>
    </citation>
    <scope>NUCLEOTIDE SEQUENCE</scope>
    <source>
        <strain evidence="2">CBS 7841</strain>
    </source>
</reference>
<evidence type="ECO:0000313" key="3">
    <source>
        <dbReference type="Proteomes" id="UP000094043"/>
    </source>
</evidence>
<name>A0A1E3HLM5_9TREE</name>
<sequence length="79" mass="8554">MSLANPTVLSTVMHILYLPPDQPTQPTPRHTPTPASTRPGRGHDNVENHNICKSFPNPTHPILDTPPPPDLLPTAIPAI</sequence>
<dbReference type="EMBL" id="CP143790">
    <property type="protein sequence ID" value="WVN90110.1"/>
    <property type="molecule type" value="Genomic_DNA"/>
</dbReference>
<feature type="compositionally biased region" description="Pro residues" evidence="1">
    <location>
        <begin position="20"/>
        <end position="31"/>
    </location>
</feature>
<evidence type="ECO:0000313" key="2">
    <source>
        <dbReference type="EMBL" id="WVN90110.1"/>
    </source>
</evidence>
<dbReference type="GeneID" id="91089554"/>
<keyword evidence="3" id="KW-1185">Reference proteome</keyword>
<dbReference type="VEuPathDB" id="FungiDB:L203_06345"/>
<proteinExistence type="predicted"/>
<dbReference type="KEGG" id="cdep:91089554"/>
<dbReference type="RefSeq" id="XP_066070810.1">
    <property type="nucleotide sequence ID" value="XM_066214713.1"/>
</dbReference>
<reference evidence="2" key="2">
    <citation type="journal article" date="2022" name="Elife">
        <title>Obligate sexual reproduction of a homothallic fungus closely related to the Cryptococcus pathogenic species complex.</title>
        <authorList>
            <person name="Passer A.R."/>
            <person name="Clancey S.A."/>
            <person name="Shea T."/>
            <person name="David-Palma M."/>
            <person name="Averette A.F."/>
            <person name="Boekhout T."/>
            <person name="Porcel B.M."/>
            <person name="Nowrousian M."/>
            <person name="Cuomo C.A."/>
            <person name="Sun S."/>
            <person name="Heitman J."/>
            <person name="Coelho M.A."/>
        </authorList>
    </citation>
    <scope>NUCLEOTIDE SEQUENCE</scope>
    <source>
        <strain evidence="2">CBS 7841</strain>
    </source>
</reference>
<evidence type="ECO:0000256" key="1">
    <source>
        <dbReference type="SAM" id="MobiDB-lite"/>
    </source>
</evidence>
<dbReference type="AlphaFoldDB" id="A0A1E3HLM5"/>
<protein>
    <submittedName>
        <fullName evidence="2">Uncharacterized protein</fullName>
    </submittedName>
</protein>
<reference evidence="2" key="1">
    <citation type="submission" date="2016-06" db="EMBL/GenBank/DDBJ databases">
        <authorList>
            <person name="Cuomo C."/>
            <person name="Litvintseva A."/>
            <person name="Heitman J."/>
            <person name="Chen Y."/>
            <person name="Sun S."/>
            <person name="Springer D."/>
            <person name="Dromer F."/>
            <person name="Young S."/>
            <person name="Zeng Q."/>
            <person name="Chapman S."/>
            <person name="Gujja S."/>
            <person name="Saif S."/>
            <person name="Birren B."/>
        </authorList>
    </citation>
    <scope>NUCLEOTIDE SEQUENCE</scope>
    <source>
        <strain evidence="2">CBS 7841</strain>
    </source>
</reference>